<proteinExistence type="predicted"/>
<keyword evidence="2" id="KW-1185">Reference proteome</keyword>
<evidence type="ECO:0000313" key="1">
    <source>
        <dbReference type="EMBL" id="EFN72955.1"/>
    </source>
</evidence>
<dbReference type="InParanoid" id="E2A0Q2"/>
<sequence length="310" mass="35259">MAHIGSFILHSRLSTERAMDLFDILAARPTTPSTTLTDPRVSYWENTTGNVTWYYTTKTWILEFYHPVNPICFTSDIVKNEKEQLYRTRRKRVGPALFLSKAIVELKNKLELGRNTFKKMTSFWSVSDNSRTKIGKTNIVLLNFKTLSQNTFVSQLFNPFVFLPLAFFSRNDKDREMIYASLTRMIHNIVASRSVIVLPNLRGGFALHGSTREVSKRNYGRLRFCHGYSYRNCAFNSYELTSPLTYSCPLVISRGTTVDDEVPPLSLVPRHSTASVRSSSSYGSFLSPETVTDHGRYKSGSDCAVVTLEP</sequence>
<accession>E2A0Q2</accession>
<name>E2A0Q2_CAMFO</name>
<reference evidence="1 2" key="1">
    <citation type="journal article" date="2010" name="Science">
        <title>Genomic comparison of the ants Camponotus floridanus and Harpegnathos saltator.</title>
        <authorList>
            <person name="Bonasio R."/>
            <person name="Zhang G."/>
            <person name="Ye C."/>
            <person name="Mutti N.S."/>
            <person name="Fang X."/>
            <person name="Qin N."/>
            <person name="Donahue G."/>
            <person name="Yang P."/>
            <person name="Li Q."/>
            <person name="Li C."/>
            <person name="Zhang P."/>
            <person name="Huang Z."/>
            <person name="Berger S.L."/>
            <person name="Reinberg D."/>
            <person name="Wang J."/>
            <person name="Liebig J."/>
        </authorList>
    </citation>
    <scope>NUCLEOTIDE SEQUENCE [LARGE SCALE GENOMIC DNA]</scope>
    <source>
        <strain evidence="2">C129</strain>
    </source>
</reference>
<dbReference type="Proteomes" id="UP000000311">
    <property type="component" value="Unassembled WGS sequence"/>
</dbReference>
<gene>
    <name evidence="1" type="ORF">EAG_11247</name>
</gene>
<dbReference type="EMBL" id="GL435626">
    <property type="protein sequence ID" value="EFN72955.1"/>
    <property type="molecule type" value="Genomic_DNA"/>
</dbReference>
<dbReference type="AlphaFoldDB" id="E2A0Q2"/>
<organism evidence="2">
    <name type="scientific">Camponotus floridanus</name>
    <name type="common">Florida carpenter ant</name>
    <dbReference type="NCBI Taxonomy" id="104421"/>
    <lineage>
        <taxon>Eukaryota</taxon>
        <taxon>Metazoa</taxon>
        <taxon>Ecdysozoa</taxon>
        <taxon>Arthropoda</taxon>
        <taxon>Hexapoda</taxon>
        <taxon>Insecta</taxon>
        <taxon>Pterygota</taxon>
        <taxon>Neoptera</taxon>
        <taxon>Endopterygota</taxon>
        <taxon>Hymenoptera</taxon>
        <taxon>Apocrita</taxon>
        <taxon>Aculeata</taxon>
        <taxon>Formicoidea</taxon>
        <taxon>Formicidae</taxon>
        <taxon>Formicinae</taxon>
        <taxon>Camponotus</taxon>
    </lineage>
</organism>
<evidence type="ECO:0000313" key="2">
    <source>
        <dbReference type="Proteomes" id="UP000000311"/>
    </source>
</evidence>
<protein>
    <submittedName>
        <fullName evidence="1">Uncharacterized protein</fullName>
    </submittedName>
</protein>